<organism evidence="5 6">
    <name type="scientific">Mastigocoleus testarum BC008</name>
    <dbReference type="NCBI Taxonomy" id="371196"/>
    <lineage>
        <taxon>Bacteria</taxon>
        <taxon>Bacillati</taxon>
        <taxon>Cyanobacteriota</taxon>
        <taxon>Cyanophyceae</taxon>
        <taxon>Nostocales</taxon>
        <taxon>Hapalosiphonaceae</taxon>
        <taxon>Mastigocoleus</taxon>
    </lineage>
</organism>
<dbReference type="InterPro" id="IPR001633">
    <property type="entry name" value="EAL_dom"/>
</dbReference>
<dbReference type="SMART" id="SM00052">
    <property type="entry name" value="EAL"/>
    <property type="match status" value="1"/>
</dbReference>
<comment type="caution">
    <text evidence="5">The sequence shown here is derived from an EMBL/GenBank/DDBJ whole genome shotgun (WGS) entry which is preliminary data.</text>
</comment>
<reference evidence="5 6" key="1">
    <citation type="journal article" date="2015" name="Genome Announc.">
        <title>Draft Genome of the Euendolithic (true boring) Cyanobacterium Mastigocoleus testarum strain BC008.</title>
        <authorList>
            <person name="Guida B.S."/>
            <person name="Garcia-Pichel F."/>
        </authorList>
    </citation>
    <scope>NUCLEOTIDE SEQUENCE [LARGE SCALE GENOMIC DNA]</scope>
    <source>
        <strain evidence="5 6">BC008</strain>
    </source>
</reference>
<gene>
    <name evidence="4" type="ORF">BC008_02350</name>
    <name evidence="5" type="ORF">BC008_02765</name>
</gene>
<dbReference type="InterPro" id="IPR011006">
    <property type="entry name" value="CheY-like_superfamily"/>
</dbReference>
<sequence length="405" mass="45110">MSTKVLLIEDEISVRENISDLLEAEGFETITAANGKVGIDLAISQIPDIILCDLMMPEVDGYGVLERLRQEILTATIPFIFLTAKSTRTDVRKGMDLGADDYLTKPFTRAELLSAISSRLDKQIKMKNYLSNNYSDISNFSPEILLIKSSLRRAIEAGQRHEFQTYYQPIVDIISGKIIAAESLVRWISPELGMVSPAELIPLAESTGLIIPIGEWILENVCKQAKIWDEANFSSLLFSVNVSNSQFTQANFSDKISRILAEFDIPANCLELEITENTIMSDFHAAVYTMGKLQSLGVKIAIDDFGTGNSSLVYLKDFPIDTLKIDRYFIHNIANEPEKSAITKGLIQIAHNLDIKVIAKGVETEAELNFLRQNKCDAIQGFLFSPAIAATEFEDLLINPKYLPT</sequence>
<dbReference type="PROSITE" id="PS50883">
    <property type="entry name" value="EAL"/>
    <property type="match status" value="1"/>
</dbReference>
<proteinExistence type="predicted"/>
<protein>
    <submittedName>
        <fullName evidence="5">Diguanylate cyclase</fullName>
    </submittedName>
</protein>
<dbReference type="Gene3D" id="3.40.50.2300">
    <property type="match status" value="1"/>
</dbReference>
<evidence type="ECO:0000256" key="1">
    <source>
        <dbReference type="PROSITE-ProRule" id="PRU00169"/>
    </source>
</evidence>
<dbReference type="InterPro" id="IPR001789">
    <property type="entry name" value="Sig_transdc_resp-reg_receiver"/>
</dbReference>
<dbReference type="InterPro" id="IPR050706">
    <property type="entry name" value="Cyclic-di-GMP_PDE-like"/>
</dbReference>
<dbReference type="SUPFAM" id="SSF141868">
    <property type="entry name" value="EAL domain-like"/>
    <property type="match status" value="1"/>
</dbReference>
<dbReference type="GO" id="GO:0000160">
    <property type="term" value="P:phosphorelay signal transduction system"/>
    <property type="evidence" value="ECO:0007669"/>
    <property type="project" value="InterPro"/>
</dbReference>
<dbReference type="Pfam" id="PF00072">
    <property type="entry name" value="Response_reg"/>
    <property type="match status" value="1"/>
</dbReference>
<dbReference type="Pfam" id="PF00563">
    <property type="entry name" value="EAL"/>
    <property type="match status" value="1"/>
</dbReference>
<dbReference type="SUPFAM" id="SSF52172">
    <property type="entry name" value="CheY-like"/>
    <property type="match status" value="1"/>
</dbReference>
<evidence type="ECO:0000313" key="5">
    <source>
        <dbReference type="EMBL" id="KST69005.1"/>
    </source>
</evidence>
<dbReference type="PANTHER" id="PTHR33121">
    <property type="entry name" value="CYCLIC DI-GMP PHOSPHODIESTERASE PDEF"/>
    <property type="match status" value="1"/>
</dbReference>
<dbReference type="GO" id="GO:0071111">
    <property type="term" value="F:cyclic-guanylate-specific phosphodiesterase activity"/>
    <property type="evidence" value="ECO:0007669"/>
    <property type="project" value="InterPro"/>
</dbReference>
<feature type="domain" description="EAL" evidence="3">
    <location>
        <begin position="144"/>
        <end position="401"/>
    </location>
</feature>
<evidence type="ECO:0000259" key="2">
    <source>
        <dbReference type="PROSITE" id="PS50110"/>
    </source>
</evidence>
<feature type="modified residue" description="4-aspartylphosphate" evidence="1">
    <location>
        <position position="53"/>
    </location>
</feature>
<dbReference type="SMART" id="SM00448">
    <property type="entry name" value="REC"/>
    <property type="match status" value="1"/>
</dbReference>
<dbReference type="InterPro" id="IPR035919">
    <property type="entry name" value="EAL_sf"/>
</dbReference>
<dbReference type="PROSITE" id="PS50110">
    <property type="entry name" value="RESPONSE_REGULATORY"/>
    <property type="match status" value="1"/>
</dbReference>
<dbReference type="Proteomes" id="UP000053372">
    <property type="component" value="Unassembled WGS sequence"/>
</dbReference>
<dbReference type="CDD" id="cd01948">
    <property type="entry name" value="EAL"/>
    <property type="match status" value="1"/>
</dbReference>
<evidence type="ECO:0000313" key="4">
    <source>
        <dbReference type="EMBL" id="KST68936.1"/>
    </source>
</evidence>
<dbReference type="CDD" id="cd17574">
    <property type="entry name" value="REC_OmpR"/>
    <property type="match status" value="1"/>
</dbReference>
<name>A0A0V7ZWJ4_9CYAN</name>
<accession>A0A0V7ZWJ4</accession>
<dbReference type="RefSeq" id="WP_036265428.1">
    <property type="nucleotide sequence ID" value="NZ_LMTZ01000038.1"/>
</dbReference>
<dbReference type="EMBL" id="LMTZ01000042">
    <property type="protein sequence ID" value="KST68936.1"/>
    <property type="molecule type" value="Genomic_DNA"/>
</dbReference>
<dbReference type="PANTHER" id="PTHR33121:SF70">
    <property type="entry name" value="SIGNALING PROTEIN YKOW"/>
    <property type="match status" value="1"/>
</dbReference>
<dbReference type="AlphaFoldDB" id="A0A0V7ZWJ4"/>
<feature type="domain" description="Response regulatory" evidence="2">
    <location>
        <begin position="4"/>
        <end position="120"/>
    </location>
</feature>
<keyword evidence="1" id="KW-0597">Phosphoprotein</keyword>
<dbReference type="OrthoDB" id="9787983at2"/>
<dbReference type="EMBL" id="LMTZ01000038">
    <property type="protein sequence ID" value="KST69005.1"/>
    <property type="molecule type" value="Genomic_DNA"/>
</dbReference>
<dbReference type="Gene3D" id="3.20.20.450">
    <property type="entry name" value="EAL domain"/>
    <property type="match status" value="1"/>
</dbReference>
<keyword evidence="6" id="KW-1185">Reference proteome</keyword>
<evidence type="ECO:0000259" key="3">
    <source>
        <dbReference type="PROSITE" id="PS50883"/>
    </source>
</evidence>
<evidence type="ECO:0000313" key="6">
    <source>
        <dbReference type="Proteomes" id="UP000053372"/>
    </source>
</evidence>